<evidence type="ECO:0000256" key="3">
    <source>
        <dbReference type="ARBA" id="ARBA00013385"/>
    </source>
</evidence>
<evidence type="ECO:0000256" key="7">
    <source>
        <dbReference type="ARBA" id="ARBA00022801"/>
    </source>
</evidence>
<dbReference type="PANTHER" id="PTHR47053">
    <property type="entry name" value="MUREIN DD-ENDOPEPTIDASE MEPH-RELATED"/>
    <property type="match status" value="1"/>
</dbReference>
<evidence type="ECO:0000256" key="8">
    <source>
        <dbReference type="ARBA" id="ARBA00022807"/>
    </source>
</evidence>
<keyword evidence="7 14" id="KW-0378">Hydrolase</keyword>
<comment type="similarity">
    <text evidence="2">Belongs to the peptidase C40 family.</text>
</comment>
<evidence type="ECO:0000256" key="9">
    <source>
        <dbReference type="ARBA" id="ARBA00032855"/>
    </source>
</evidence>
<evidence type="ECO:0000256" key="5">
    <source>
        <dbReference type="ARBA" id="ARBA00022729"/>
    </source>
</evidence>
<dbReference type="Pfam" id="PF01476">
    <property type="entry name" value="LysM"/>
    <property type="match status" value="1"/>
</dbReference>
<feature type="domain" description="LysM" evidence="12">
    <location>
        <begin position="26"/>
        <end position="69"/>
    </location>
</feature>
<feature type="domain" description="NlpC/P60" evidence="13">
    <location>
        <begin position="157"/>
        <end position="275"/>
    </location>
</feature>
<keyword evidence="15" id="KW-1185">Reference proteome</keyword>
<comment type="caution">
    <text evidence="14">The sequence shown here is derived from an EMBL/GenBank/DDBJ whole genome shotgun (WGS) entry which is preliminary data.</text>
</comment>
<evidence type="ECO:0000256" key="2">
    <source>
        <dbReference type="ARBA" id="ARBA00007074"/>
    </source>
</evidence>
<dbReference type="CDD" id="cd00118">
    <property type="entry name" value="LysM"/>
    <property type="match status" value="1"/>
</dbReference>
<dbReference type="InterPro" id="IPR000064">
    <property type="entry name" value="NLP_P60_dom"/>
</dbReference>
<dbReference type="InterPro" id="IPR018392">
    <property type="entry name" value="LysM"/>
</dbReference>
<feature type="chain" id="PRO_5045375032" description="Probable endopeptidase p60" evidence="10">
    <location>
        <begin position="22"/>
        <end position="275"/>
    </location>
</feature>
<keyword evidence="4" id="KW-0645">Protease</keyword>
<evidence type="ECO:0000256" key="4">
    <source>
        <dbReference type="ARBA" id="ARBA00022670"/>
    </source>
</evidence>
<dbReference type="EMBL" id="JBEPME010000002">
    <property type="protein sequence ID" value="MET3656653.1"/>
    <property type="molecule type" value="Genomic_DNA"/>
</dbReference>
<accession>A0ABV2K6E4</accession>
<dbReference type="Pfam" id="PF00877">
    <property type="entry name" value="NLPC_P60"/>
    <property type="match status" value="1"/>
</dbReference>
<evidence type="ECO:0000313" key="14">
    <source>
        <dbReference type="EMBL" id="MET3656653.1"/>
    </source>
</evidence>
<dbReference type="InterPro" id="IPR036779">
    <property type="entry name" value="LysM_dom_sf"/>
</dbReference>
<dbReference type="InterPro" id="IPR003646">
    <property type="entry name" value="SH3-like_bac-type"/>
</dbReference>
<dbReference type="SUPFAM" id="SSF54106">
    <property type="entry name" value="LysM domain"/>
    <property type="match status" value="1"/>
</dbReference>
<dbReference type="PROSITE" id="PS51935">
    <property type="entry name" value="NLPC_P60"/>
    <property type="match status" value="1"/>
</dbReference>
<dbReference type="SUPFAM" id="SSF54001">
    <property type="entry name" value="Cysteine proteinases"/>
    <property type="match status" value="1"/>
</dbReference>
<evidence type="ECO:0000259" key="11">
    <source>
        <dbReference type="PROSITE" id="PS51781"/>
    </source>
</evidence>
<dbReference type="GO" id="GO:0016787">
    <property type="term" value="F:hydrolase activity"/>
    <property type="evidence" value="ECO:0007669"/>
    <property type="project" value="UniProtKB-KW"/>
</dbReference>
<comment type="function">
    <text evidence="1">This major extracellular protein may be involved in the invasion of non-professional phagocytic cells by Listeria.</text>
</comment>
<evidence type="ECO:0000259" key="12">
    <source>
        <dbReference type="PROSITE" id="PS51782"/>
    </source>
</evidence>
<sequence>MRKIACSLLLAGTLVFGMANSDVEASTHTVKNGESLWNISKSSKVSITNLKKWNNLTSDSLYPNQILQTSAKKTNSASNGISAKKGTFKTKSNVNVRSAAGTTNKVVAKVKKGTTLTVSQQKKLGNDVWFHVKVNKTSGWILSSLLTSANKSTSKSSTASQNVVDQAMKLRFIPYLFGGTTKNGFDCSGFVQYAFKQSGKKISRTTLSQFAQSKKVTSPKPGDLVFFKNTYRKGISHVGIYIGNNKFVHAGGKQSQVTSLSNSYWKSKFDSFKRL</sequence>
<feature type="signal peptide" evidence="10">
    <location>
        <begin position="1"/>
        <end position="21"/>
    </location>
</feature>
<feature type="domain" description="SH3b" evidence="11">
    <location>
        <begin position="83"/>
        <end position="150"/>
    </location>
</feature>
<evidence type="ECO:0000259" key="13">
    <source>
        <dbReference type="PROSITE" id="PS51935"/>
    </source>
</evidence>
<dbReference type="Pfam" id="PF08239">
    <property type="entry name" value="SH3_3"/>
    <property type="match status" value="1"/>
</dbReference>
<evidence type="ECO:0000256" key="1">
    <source>
        <dbReference type="ARBA" id="ARBA00003740"/>
    </source>
</evidence>
<keyword evidence="6" id="KW-0677">Repeat</keyword>
<dbReference type="SMART" id="SM00257">
    <property type="entry name" value="LysM"/>
    <property type="match status" value="1"/>
</dbReference>
<dbReference type="InterPro" id="IPR038765">
    <property type="entry name" value="Papain-like_cys_pep_sf"/>
</dbReference>
<proteinExistence type="inferred from homology"/>
<name>A0ABV2K6E4_SPOPS</name>
<protein>
    <recommendedName>
        <fullName evidence="3">Probable endopeptidase p60</fullName>
    </recommendedName>
    <alternativeName>
        <fullName evidence="9">Invasion-associated protein p60</fullName>
    </alternativeName>
</protein>
<evidence type="ECO:0000256" key="10">
    <source>
        <dbReference type="SAM" id="SignalP"/>
    </source>
</evidence>
<dbReference type="PANTHER" id="PTHR47053:SF1">
    <property type="entry name" value="MUREIN DD-ENDOPEPTIDASE MEPH-RELATED"/>
    <property type="match status" value="1"/>
</dbReference>
<dbReference type="PROSITE" id="PS51781">
    <property type="entry name" value="SH3B"/>
    <property type="match status" value="1"/>
</dbReference>
<dbReference type="Gene3D" id="3.90.1720.10">
    <property type="entry name" value="endopeptidase domain like (from Nostoc punctiforme)"/>
    <property type="match status" value="1"/>
</dbReference>
<dbReference type="Gene3D" id="2.30.30.40">
    <property type="entry name" value="SH3 Domains"/>
    <property type="match status" value="1"/>
</dbReference>
<dbReference type="Proteomes" id="UP001549104">
    <property type="component" value="Unassembled WGS sequence"/>
</dbReference>
<keyword evidence="5 10" id="KW-0732">Signal</keyword>
<evidence type="ECO:0000256" key="6">
    <source>
        <dbReference type="ARBA" id="ARBA00022737"/>
    </source>
</evidence>
<gene>
    <name evidence="14" type="ORF">ABIC55_001740</name>
</gene>
<keyword evidence="8" id="KW-0788">Thiol protease</keyword>
<organism evidence="14 15">
    <name type="scientific">Sporosarcina psychrophila</name>
    <name type="common">Bacillus psychrophilus</name>
    <dbReference type="NCBI Taxonomy" id="1476"/>
    <lineage>
        <taxon>Bacteria</taxon>
        <taxon>Bacillati</taxon>
        <taxon>Bacillota</taxon>
        <taxon>Bacilli</taxon>
        <taxon>Bacillales</taxon>
        <taxon>Caryophanaceae</taxon>
        <taxon>Sporosarcina</taxon>
    </lineage>
</organism>
<dbReference type="SMART" id="SM00287">
    <property type="entry name" value="SH3b"/>
    <property type="match status" value="1"/>
</dbReference>
<dbReference type="RefSeq" id="WP_187047562.1">
    <property type="nucleotide sequence ID" value="NZ_JBEPME010000002.1"/>
</dbReference>
<evidence type="ECO:0000313" key="15">
    <source>
        <dbReference type="Proteomes" id="UP001549104"/>
    </source>
</evidence>
<dbReference type="InterPro" id="IPR051202">
    <property type="entry name" value="Peptidase_C40"/>
</dbReference>
<reference evidence="14 15" key="1">
    <citation type="submission" date="2024-06" db="EMBL/GenBank/DDBJ databases">
        <title>Sorghum-associated microbial communities from plants grown in Nebraska, USA.</title>
        <authorList>
            <person name="Schachtman D."/>
        </authorList>
    </citation>
    <scope>NUCLEOTIDE SEQUENCE [LARGE SCALE GENOMIC DNA]</scope>
    <source>
        <strain evidence="14 15">1288</strain>
    </source>
</reference>
<dbReference type="PROSITE" id="PS51782">
    <property type="entry name" value="LYSM"/>
    <property type="match status" value="1"/>
</dbReference>
<dbReference type="Gene3D" id="3.10.350.10">
    <property type="entry name" value="LysM domain"/>
    <property type="match status" value="1"/>
</dbReference>